<evidence type="ECO:0000313" key="3">
    <source>
        <dbReference type="Proteomes" id="UP000002066"/>
    </source>
</evidence>
<feature type="transmembrane region" description="Helical" evidence="1">
    <location>
        <begin position="55"/>
        <end position="73"/>
    </location>
</feature>
<protein>
    <submittedName>
        <fullName evidence="2">Uncharacterized protein</fullName>
    </submittedName>
</protein>
<dbReference type="EMBL" id="CP002475">
    <property type="protein sequence ID" value="ADW05073.1"/>
    <property type="molecule type" value="Genomic_DNA"/>
</dbReference>
<name>A0A8D3WJL2_STRFA</name>
<keyword evidence="1" id="KW-0812">Transmembrane</keyword>
<proteinExistence type="predicted"/>
<dbReference type="KEGG" id="sfa:Sfla_3654"/>
<evidence type="ECO:0000256" key="1">
    <source>
        <dbReference type="SAM" id="Phobius"/>
    </source>
</evidence>
<sequence length="87" mass="9574">MSSHLVEIARVCQDQAVNQPSTSERFSRALDWTGLPLSILLLAIGIRDYRDGASVGWPIGGAVLVLVSLWVIYRGMHRRNGRAIKSA</sequence>
<dbReference type="AlphaFoldDB" id="A0A8D3WJL2"/>
<keyword evidence="1" id="KW-1133">Transmembrane helix</keyword>
<evidence type="ECO:0000313" key="2">
    <source>
        <dbReference type="EMBL" id="ADW05073.1"/>
    </source>
</evidence>
<reference evidence="2 3" key="1">
    <citation type="submission" date="2011-01" db="EMBL/GenBank/DDBJ databases">
        <title>Complete sequence of chromosome of Streptomyces flavogriseus ATCC 33331.</title>
        <authorList>
            <consortium name="US DOE Joint Genome Institute"/>
            <person name="Lucas S."/>
            <person name="Copeland A."/>
            <person name="Lapidus A."/>
            <person name="Cheng J.-F."/>
            <person name="Goodwin L."/>
            <person name="Pitluck S."/>
            <person name="Davenport K."/>
            <person name="Detter J.C."/>
            <person name="Han C."/>
            <person name="Tapia R."/>
            <person name="Land M."/>
            <person name="Hauser L."/>
            <person name="Kyrpides N."/>
            <person name="Ivanova N."/>
            <person name="Ovchinnikova G."/>
            <person name="Pagani I."/>
            <person name="Brumm P."/>
            <person name="Mead D."/>
            <person name="Woyke T."/>
        </authorList>
    </citation>
    <scope>NUCLEOTIDE SEQUENCE [LARGE SCALE GENOMIC DNA]</scope>
    <source>
        <strain evidence="3">ATCC 33331 / IAF-45CD</strain>
    </source>
</reference>
<dbReference type="Proteomes" id="UP000002066">
    <property type="component" value="Chromosome"/>
</dbReference>
<organism evidence="2 3">
    <name type="scientific">Streptomyces pratensis (strain ATCC 33331 / IAF-45CD)</name>
    <dbReference type="NCBI Taxonomy" id="591167"/>
    <lineage>
        <taxon>Bacteria</taxon>
        <taxon>Bacillati</taxon>
        <taxon>Actinomycetota</taxon>
        <taxon>Actinomycetes</taxon>
        <taxon>Kitasatosporales</taxon>
        <taxon>Streptomycetaceae</taxon>
        <taxon>Streptomyces</taxon>
    </lineage>
</organism>
<keyword evidence="1" id="KW-0472">Membrane</keyword>
<accession>A0A8D3WJL2</accession>
<gene>
    <name evidence="2" type="ordered locus">Sfla_3654</name>
</gene>